<sequence>MKPKKVVILAAIGVLVYALVAHPTQLGDGVQSILGWIGDGLSAIIDFMHSVVE</sequence>
<accession>A0A4V3FS51</accession>
<comment type="caution">
    <text evidence="1">The sequence shown here is derived from an EMBL/GenBank/DDBJ whole genome shotgun (WGS) entry which is preliminary data.</text>
</comment>
<protein>
    <submittedName>
        <fullName evidence="1">Uncharacterized protein</fullName>
    </submittedName>
</protein>
<evidence type="ECO:0000313" key="1">
    <source>
        <dbReference type="EMBL" id="TDV46061.1"/>
    </source>
</evidence>
<dbReference type="RefSeq" id="WP_166664279.1">
    <property type="nucleotide sequence ID" value="NZ_SOCP01000011.1"/>
</dbReference>
<proteinExistence type="predicted"/>
<gene>
    <name evidence="1" type="ORF">CLV71_11119</name>
</gene>
<dbReference type="AlphaFoldDB" id="A0A4V3FS51"/>
<name>A0A4V3FS51_9PSEU</name>
<dbReference type="Proteomes" id="UP000294927">
    <property type="component" value="Unassembled WGS sequence"/>
</dbReference>
<keyword evidence="2" id="KW-1185">Reference proteome</keyword>
<organism evidence="1 2">
    <name type="scientific">Actinophytocola oryzae</name>
    <dbReference type="NCBI Taxonomy" id="502181"/>
    <lineage>
        <taxon>Bacteria</taxon>
        <taxon>Bacillati</taxon>
        <taxon>Actinomycetota</taxon>
        <taxon>Actinomycetes</taxon>
        <taxon>Pseudonocardiales</taxon>
        <taxon>Pseudonocardiaceae</taxon>
    </lineage>
</organism>
<reference evidence="1 2" key="1">
    <citation type="submission" date="2019-03" db="EMBL/GenBank/DDBJ databases">
        <title>Genomic Encyclopedia of Archaeal and Bacterial Type Strains, Phase II (KMG-II): from individual species to whole genera.</title>
        <authorList>
            <person name="Goeker M."/>
        </authorList>
    </citation>
    <scope>NUCLEOTIDE SEQUENCE [LARGE SCALE GENOMIC DNA]</scope>
    <source>
        <strain evidence="1 2">DSM 45499</strain>
    </source>
</reference>
<dbReference type="EMBL" id="SOCP01000011">
    <property type="protein sequence ID" value="TDV46061.1"/>
    <property type="molecule type" value="Genomic_DNA"/>
</dbReference>
<evidence type="ECO:0000313" key="2">
    <source>
        <dbReference type="Proteomes" id="UP000294927"/>
    </source>
</evidence>